<dbReference type="Pfam" id="PF13963">
    <property type="entry name" value="Transpos_assoc"/>
    <property type="match status" value="1"/>
</dbReference>
<comment type="caution">
    <text evidence="3">The sequence shown here is derived from an EMBL/GenBank/DDBJ whole genome shotgun (WGS) entry which is preliminary data.</text>
</comment>
<reference evidence="3" key="2">
    <citation type="journal article" date="2024" name="Plant">
        <title>Genomic evolution and insights into agronomic trait innovations of Sesamum species.</title>
        <authorList>
            <person name="Miao H."/>
            <person name="Wang L."/>
            <person name="Qu L."/>
            <person name="Liu H."/>
            <person name="Sun Y."/>
            <person name="Le M."/>
            <person name="Wang Q."/>
            <person name="Wei S."/>
            <person name="Zheng Y."/>
            <person name="Lin W."/>
            <person name="Duan Y."/>
            <person name="Cao H."/>
            <person name="Xiong S."/>
            <person name="Wang X."/>
            <person name="Wei L."/>
            <person name="Li C."/>
            <person name="Ma Q."/>
            <person name="Ju M."/>
            <person name="Zhao R."/>
            <person name="Li G."/>
            <person name="Mu C."/>
            <person name="Tian Q."/>
            <person name="Mei H."/>
            <person name="Zhang T."/>
            <person name="Gao T."/>
            <person name="Zhang H."/>
        </authorList>
    </citation>
    <scope>NUCLEOTIDE SEQUENCE</scope>
    <source>
        <strain evidence="3">K16</strain>
    </source>
</reference>
<evidence type="ECO:0000313" key="3">
    <source>
        <dbReference type="EMBL" id="KAK4386144.1"/>
    </source>
</evidence>
<dbReference type="AlphaFoldDB" id="A0AAE1W3M8"/>
<reference evidence="3" key="1">
    <citation type="submission" date="2020-06" db="EMBL/GenBank/DDBJ databases">
        <authorList>
            <person name="Li T."/>
            <person name="Hu X."/>
            <person name="Zhang T."/>
            <person name="Song X."/>
            <person name="Zhang H."/>
            <person name="Dai N."/>
            <person name="Sheng W."/>
            <person name="Hou X."/>
            <person name="Wei L."/>
        </authorList>
    </citation>
    <scope>NUCLEOTIDE SEQUENCE</scope>
    <source>
        <strain evidence="3">K16</strain>
        <tissue evidence="3">Leaf</tissue>
    </source>
</reference>
<sequence>MYNKNFLGRAGLTPDFEDGVKTFIQWAKAQHRHMDGQKIRCPCRKWKNTKFGTPDEVSYHLCMREFIPKYYNWTSHGENIVQDYFEAPSIPQVLEEPTPAGHVEGNYPQWGNEQHLD</sequence>
<name>A0AAE1W3M8_9LAMI</name>
<proteinExistence type="predicted"/>
<feature type="domain" description="Transposase-associated" evidence="2">
    <location>
        <begin position="10"/>
        <end position="78"/>
    </location>
</feature>
<keyword evidence="4" id="KW-1185">Reference proteome</keyword>
<accession>A0AAE1W3M8</accession>
<dbReference type="Proteomes" id="UP001289374">
    <property type="component" value="Unassembled WGS sequence"/>
</dbReference>
<gene>
    <name evidence="3" type="ORF">Sango_2485000</name>
</gene>
<dbReference type="InterPro" id="IPR029480">
    <property type="entry name" value="Transpos_assoc"/>
</dbReference>
<feature type="region of interest" description="Disordered" evidence="1">
    <location>
        <begin position="95"/>
        <end position="117"/>
    </location>
</feature>
<organism evidence="3 4">
    <name type="scientific">Sesamum angolense</name>
    <dbReference type="NCBI Taxonomy" id="2727404"/>
    <lineage>
        <taxon>Eukaryota</taxon>
        <taxon>Viridiplantae</taxon>
        <taxon>Streptophyta</taxon>
        <taxon>Embryophyta</taxon>
        <taxon>Tracheophyta</taxon>
        <taxon>Spermatophyta</taxon>
        <taxon>Magnoliopsida</taxon>
        <taxon>eudicotyledons</taxon>
        <taxon>Gunneridae</taxon>
        <taxon>Pentapetalae</taxon>
        <taxon>asterids</taxon>
        <taxon>lamiids</taxon>
        <taxon>Lamiales</taxon>
        <taxon>Pedaliaceae</taxon>
        <taxon>Sesamum</taxon>
    </lineage>
</organism>
<evidence type="ECO:0000256" key="1">
    <source>
        <dbReference type="SAM" id="MobiDB-lite"/>
    </source>
</evidence>
<protein>
    <recommendedName>
        <fullName evidence="2">Transposase-associated domain-containing protein</fullName>
    </recommendedName>
</protein>
<dbReference type="EMBL" id="JACGWL010000015">
    <property type="protein sequence ID" value="KAK4386144.1"/>
    <property type="molecule type" value="Genomic_DNA"/>
</dbReference>
<evidence type="ECO:0000259" key="2">
    <source>
        <dbReference type="Pfam" id="PF13963"/>
    </source>
</evidence>
<evidence type="ECO:0000313" key="4">
    <source>
        <dbReference type="Proteomes" id="UP001289374"/>
    </source>
</evidence>